<dbReference type="Proteomes" id="UP000663833">
    <property type="component" value="Unassembled WGS sequence"/>
</dbReference>
<dbReference type="Proteomes" id="UP000663825">
    <property type="component" value="Unassembled WGS sequence"/>
</dbReference>
<dbReference type="EMBL" id="CAJNYV010000004">
    <property type="protein sequence ID" value="CAF3317210.1"/>
    <property type="molecule type" value="Genomic_DNA"/>
</dbReference>
<dbReference type="AlphaFoldDB" id="A0A818ISK5"/>
<comment type="caution">
    <text evidence="3">The sequence shown here is derived from an EMBL/GenBank/DDBJ whole genome shotgun (WGS) entry which is preliminary data.</text>
</comment>
<dbReference type="OrthoDB" id="10006787at2759"/>
<dbReference type="Gene3D" id="3.10.20.90">
    <property type="entry name" value="Phosphatidylinositol 3-kinase Catalytic Subunit, Chain A, domain 1"/>
    <property type="match status" value="1"/>
</dbReference>
<evidence type="ECO:0000313" key="1">
    <source>
        <dbReference type="EMBL" id="CAF3164489.1"/>
    </source>
</evidence>
<name>A0A818ISK5_9BILA</name>
<evidence type="ECO:0000313" key="4">
    <source>
        <dbReference type="Proteomes" id="UP000663833"/>
    </source>
</evidence>
<evidence type="ECO:0000313" key="3">
    <source>
        <dbReference type="EMBL" id="CAF3526352.1"/>
    </source>
</evidence>
<dbReference type="EMBL" id="CAJNYD010003598">
    <property type="protein sequence ID" value="CAF3526352.1"/>
    <property type="molecule type" value="Genomic_DNA"/>
</dbReference>
<organism evidence="3 4">
    <name type="scientific">Rotaria socialis</name>
    <dbReference type="NCBI Taxonomy" id="392032"/>
    <lineage>
        <taxon>Eukaryota</taxon>
        <taxon>Metazoa</taxon>
        <taxon>Spiralia</taxon>
        <taxon>Gnathifera</taxon>
        <taxon>Rotifera</taxon>
        <taxon>Eurotatoria</taxon>
        <taxon>Bdelloidea</taxon>
        <taxon>Philodinida</taxon>
        <taxon>Philodinidae</taxon>
        <taxon>Rotaria</taxon>
    </lineage>
</organism>
<sequence length="222" mass="25371">MHMESHSSIAMFISEIPVRCYGQKTIKWIRDLNSRTTAQDIILSVLPLCDPRHYALYIRTGRQRQIINDTSRIYKVVASFNQQRCARRLLFEIHTKKSTQSKKHVRFADEIIVQNIQGRCVSNEKSTANIIETISIPIEKRLEKLKENFQKRIQQRQEIHVKSSSQSKRTSLGVINANIPKPACVQQAKIRHISRSSSESGISSSSSNDDLVVPTTTLETLV</sequence>
<protein>
    <submittedName>
        <fullName evidence="3">Uncharacterized protein</fullName>
    </submittedName>
</protein>
<evidence type="ECO:0000313" key="2">
    <source>
        <dbReference type="EMBL" id="CAF3317210.1"/>
    </source>
</evidence>
<dbReference type="Proteomes" id="UP000663865">
    <property type="component" value="Unassembled WGS sequence"/>
</dbReference>
<dbReference type="EMBL" id="CAJNXB010001415">
    <property type="protein sequence ID" value="CAF3164489.1"/>
    <property type="molecule type" value="Genomic_DNA"/>
</dbReference>
<accession>A0A818ISK5</accession>
<reference evidence="3" key="1">
    <citation type="submission" date="2021-02" db="EMBL/GenBank/DDBJ databases">
        <authorList>
            <person name="Nowell W R."/>
        </authorList>
    </citation>
    <scope>NUCLEOTIDE SEQUENCE</scope>
</reference>
<gene>
    <name evidence="2" type="ORF">KIK155_LOCUS141</name>
    <name evidence="3" type="ORF">LUA448_LOCUS26727</name>
    <name evidence="1" type="ORF">TIS948_LOCUS10466</name>
</gene>
<proteinExistence type="predicted"/>